<protein>
    <recommendedName>
        <fullName evidence="1">N,N-dimethylformamidase beta subunit-like C-terminal domain-containing protein</fullName>
    </recommendedName>
</protein>
<dbReference type="EMBL" id="UINC01001719">
    <property type="protein sequence ID" value="SUZ87339.1"/>
    <property type="molecule type" value="Genomic_DNA"/>
</dbReference>
<dbReference type="AlphaFoldDB" id="A0A381R931"/>
<sequence length="786" mass="87916">MLRITGYSDKYSVCPGDDIKFYVNSEENEVYDAQLVRLIHGDTNPEGPGYKEEEIGGTCNKAYPGRNQRIHGGSYIIVPQDERLNVESFTLQCYIFPTTPEKGRQGLLTKWVEENKSGFGLFIDESGCLSAEIGDGRGLVTKVSSDKKLLRKVWYLAAVSYDARTGRVTLYQEPVVTSTNGGLGIGLLNPAEDTTAVVESINSMRPGINDAPFLMGASSWKERSGRSVFGAHFKEAPEPVELPVQNRSTYNGKIDRPRLSRRALSKAEIEALARGYQGCPAELRNDVVGAWDFHANITNNIASTLIVDTSTSRINGYIINMPVRGMTGFNWTGDEIIYHHKPEEYGAIHFHDDDIDDARWEVDFEYTIPENLKSGIYAARLRIGGLDSPDTEDYIPFVVRPPRGKTTSKLAFILPTNSYLAYSNDNLATNCVVAELLAGKVPVMTASDLYLNEHREYGLSTYSLHSDDSGVCYSSRLRPILNMRPKYRHWLSPSLWQLNGDLHLVDWLEEKNFEFDIHTDEDLDREGVGLLNKYQTVLTGSHPEYTSEKMFSAYEQYQQDGGRWIYLGANGFYWCSQYHPDNSNIIEVRKGEAGTRAWTANPGEYNNAFDGKYGGMWRARGRIPSKLCGLTFTAYGFDVSSYYVRDKDSERPETAWIMDGIGNGERIGDFGLVGGGAAGLELDRYDIEFGTPHEAYLLAHSEGHTNLMLQVNEEIHFSVRGYHGGGTENPMVRADMIYYKTPNDGALFAPGSLSWCGSLSHNNYNNNVSRITENAIRGFLKEGPLP</sequence>
<dbReference type="Pfam" id="PF13385">
    <property type="entry name" value="Laminin_G_3"/>
    <property type="match status" value="1"/>
</dbReference>
<gene>
    <name evidence="2" type="ORF">METZ01_LOCUS40193</name>
</gene>
<name>A0A381R931_9ZZZZ</name>
<accession>A0A381R931</accession>
<dbReference type="InterPro" id="IPR046540">
    <property type="entry name" value="DMFA2_C"/>
</dbReference>
<evidence type="ECO:0000313" key="2">
    <source>
        <dbReference type="EMBL" id="SUZ87339.1"/>
    </source>
</evidence>
<proteinExistence type="predicted"/>
<evidence type="ECO:0000259" key="1">
    <source>
        <dbReference type="Pfam" id="PF20254"/>
    </source>
</evidence>
<feature type="domain" description="N,N-dimethylformamidase beta subunit-like C-terminal" evidence="1">
    <location>
        <begin position="326"/>
        <end position="765"/>
    </location>
</feature>
<dbReference type="Pfam" id="PF20254">
    <property type="entry name" value="DMFA2_C"/>
    <property type="match status" value="1"/>
</dbReference>
<dbReference type="InterPro" id="IPR013320">
    <property type="entry name" value="ConA-like_dom_sf"/>
</dbReference>
<reference evidence="2" key="1">
    <citation type="submission" date="2018-05" db="EMBL/GenBank/DDBJ databases">
        <authorList>
            <person name="Lanie J.A."/>
            <person name="Ng W.-L."/>
            <person name="Kazmierczak K.M."/>
            <person name="Andrzejewski T.M."/>
            <person name="Davidsen T.M."/>
            <person name="Wayne K.J."/>
            <person name="Tettelin H."/>
            <person name="Glass J.I."/>
            <person name="Rusch D."/>
            <person name="Podicherti R."/>
            <person name="Tsui H.-C.T."/>
            <person name="Winkler M.E."/>
        </authorList>
    </citation>
    <scope>NUCLEOTIDE SEQUENCE</scope>
</reference>
<dbReference type="SUPFAM" id="SSF49899">
    <property type="entry name" value="Concanavalin A-like lectins/glucanases"/>
    <property type="match status" value="1"/>
</dbReference>
<organism evidence="2">
    <name type="scientific">marine metagenome</name>
    <dbReference type="NCBI Taxonomy" id="408172"/>
    <lineage>
        <taxon>unclassified sequences</taxon>
        <taxon>metagenomes</taxon>
        <taxon>ecological metagenomes</taxon>
    </lineage>
</organism>
<dbReference type="Gene3D" id="2.60.120.200">
    <property type="match status" value="1"/>
</dbReference>